<evidence type="ECO:0000256" key="1">
    <source>
        <dbReference type="SAM" id="Phobius"/>
    </source>
</evidence>
<feature type="transmembrane region" description="Helical" evidence="1">
    <location>
        <begin position="237"/>
        <end position="260"/>
    </location>
</feature>
<comment type="caution">
    <text evidence="2">The sequence shown here is derived from an EMBL/GenBank/DDBJ whole genome shotgun (WGS) entry which is preliminary data.</text>
</comment>
<dbReference type="Proteomes" id="UP001150217">
    <property type="component" value="Unassembled WGS sequence"/>
</dbReference>
<keyword evidence="1" id="KW-0812">Transmembrane</keyword>
<proteinExistence type="predicted"/>
<protein>
    <submittedName>
        <fullName evidence="2">Uncharacterized protein</fullName>
    </submittedName>
</protein>
<accession>A0ABQ8VLS1</accession>
<keyword evidence="1" id="KW-1133">Transmembrane helix</keyword>
<sequence>MSSLPLHDTLLVTDISIGATISEYGNANLEVTMPGAFIYPSNPPVIFEPNRLRALTILSKTTVVCASIPKSDNPSAMELTAPHVAHAPISDSGNQPFQVIMPGYFAPSNTRSIPIFPPISEFGTRSSKVNIPGYLATSNARSILIPPVEPGYLATSNARSIPIPPVEPGYLATSNARSIPIPPVDLTLLKLSLLAQLDQQLREKVLPILAKAYLDLKSINAEDVFLKLVNREPGRTYLVSLVGIGSALLGALAMLLVLAFL</sequence>
<organism evidence="2 3">
    <name type="scientific">Lentinula lateritia</name>
    <dbReference type="NCBI Taxonomy" id="40482"/>
    <lineage>
        <taxon>Eukaryota</taxon>
        <taxon>Fungi</taxon>
        <taxon>Dikarya</taxon>
        <taxon>Basidiomycota</taxon>
        <taxon>Agaricomycotina</taxon>
        <taxon>Agaricomycetes</taxon>
        <taxon>Agaricomycetidae</taxon>
        <taxon>Agaricales</taxon>
        <taxon>Marasmiineae</taxon>
        <taxon>Omphalotaceae</taxon>
        <taxon>Lentinula</taxon>
    </lineage>
</organism>
<keyword evidence="1" id="KW-0472">Membrane</keyword>
<dbReference type="EMBL" id="JANVFT010000028">
    <property type="protein sequence ID" value="KAJ4496512.1"/>
    <property type="molecule type" value="Genomic_DNA"/>
</dbReference>
<gene>
    <name evidence="2" type="ORF">C8R41DRAFT_918577</name>
</gene>
<evidence type="ECO:0000313" key="2">
    <source>
        <dbReference type="EMBL" id="KAJ4496512.1"/>
    </source>
</evidence>
<keyword evidence="3" id="KW-1185">Reference proteome</keyword>
<name>A0ABQ8VLS1_9AGAR</name>
<evidence type="ECO:0000313" key="3">
    <source>
        <dbReference type="Proteomes" id="UP001150217"/>
    </source>
</evidence>
<reference evidence="2" key="1">
    <citation type="submission" date="2022-08" db="EMBL/GenBank/DDBJ databases">
        <title>A Global Phylogenomic Analysis of the Shiitake Genus Lentinula.</title>
        <authorList>
            <consortium name="DOE Joint Genome Institute"/>
            <person name="Sierra-Patev S."/>
            <person name="Min B."/>
            <person name="Naranjo-Ortiz M."/>
            <person name="Looney B."/>
            <person name="Konkel Z."/>
            <person name="Slot J.C."/>
            <person name="Sakamoto Y."/>
            <person name="Steenwyk J.L."/>
            <person name="Rokas A."/>
            <person name="Carro J."/>
            <person name="Camarero S."/>
            <person name="Ferreira P."/>
            <person name="Molpeceres G."/>
            <person name="Ruiz-Duenas F.J."/>
            <person name="Serrano A."/>
            <person name="Henrissat B."/>
            <person name="Drula E."/>
            <person name="Hughes K.W."/>
            <person name="Mata J.L."/>
            <person name="Ishikawa N.K."/>
            <person name="Vargas-Isla R."/>
            <person name="Ushijima S."/>
            <person name="Smith C.A."/>
            <person name="Ahrendt S."/>
            <person name="Andreopoulos W."/>
            <person name="He G."/>
            <person name="Labutti K."/>
            <person name="Lipzen A."/>
            <person name="Ng V."/>
            <person name="Riley R."/>
            <person name="Sandor L."/>
            <person name="Barry K."/>
            <person name="Martinez A.T."/>
            <person name="Xiao Y."/>
            <person name="Gibbons J.G."/>
            <person name="Terashima K."/>
            <person name="Grigoriev I.V."/>
            <person name="Hibbett D.S."/>
        </authorList>
    </citation>
    <scope>NUCLEOTIDE SEQUENCE</scope>
    <source>
        <strain evidence="2">RHP3577 ss4</strain>
    </source>
</reference>